<name>A0ABU1P7N6_9BACL</name>
<gene>
    <name evidence="2" type="ORF">J2736_006452</name>
</gene>
<evidence type="ECO:0008006" key="4">
    <source>
        <dbReference type="Google" id="ProtNLM"/>
    </source>
</evidence>
<accession>A0ABU1P7N6</accession>
<evidence type="ECO:0000313" key="3">
    <source>
        <dbReference type="Proteomes" id="UP001267290"/>
    </source>
</evidence>
<feature type="transmembrane region" description="Helical" evidence="1">
    <location>
        <begin position="7"/>
        <end position="30"/>
    </location>
</feature>
<comment type="caution">
    <text evidence="2">The sequence shown here is derived from an EMBL/GenBank/DDBJ whole genome shotgun (WGS) entry which is preliminary data.</text>
</comment>
<evidence type="ECO:0000256" key="1">
    <source>
        <dbReference type="SAM" id="Phobius"/>
    </source>
</evidence>
<keyword evidence="1" id="KW-1133">Transmembrane helix</keyword>
<organism evidence="2 3">
    <name type="scientific">Paenibacillus qinlingensis</name>
    <dbReference type="NCBI Taxonomy" id="1837343"/>
    <lineage>
        <taxon>Bacteria</taxon>
        <taxon>Bacillati</taxon>
        <taxon>Bacillota</taxon>
        <taxon>Bacilli</taxon>
        <taxon>Bacillales</taxon>
        <taxon>Paenibacillaceae</taxon>
        <taxon>Paenibacillus</taxon>
    </lineage>
</organism>
<proteinExistence type="predicted"/>
<reference evidence="2 3" key="1">
    <citation type="submission" date="2023-07" db="EMBL/GenBank/DDBJ databases">
        <title>Sorghum-associated microbial communities from plants grown in Nebraska, USA.</title>
        <authorList>
            <person name="Schachtman D."/>
        </authorList>
    </citation>
    <scope>NUCLEOTIDE SEQUENCE [LARGE SCALE GENOMIC DNA]</scope>
    <source>
        <strain evidence="2 3">CC258</strain>
    </source>
</reference>
<dbReference type="EMBL" id="JAVDSB010000025">
    <property type="protein sequence ID" value="MDR6555197.1"/>
    <property type="molecule type" value="Genomic_DNA"/>
</dbReference>
<sequence length="248" mass="28343">MEAASKIMKLIMITVGVVVFDIFLLSPGFIGLQLLGGDPLQTASAAAILLASTLGLLFSTYRILMKPTVVKRPPLEQMKGPVDLERALQGYKGMKSLEQEIALALHQIERMRKKQETLLMVLNQRFEPTGLSFQKFASAIHEVEKLFFLNVRSMINRLHVFDEQEYQSVMSKSSSQLSSKLLQEKRNFYQTYLSFIQGALHMNEEILLKLDKLLLEISRLDSVEIRDIEKMSGMQEIDALIKQTHYYK</sequence>
<evidence type="ECO:0000313" key="2">
    <source>
        <dbReference type="EMBL" id="MDR6555197.1"/>
    </source>
</evidence>
<keyword evidence="3" id="KW-1185">Reference proteome</keyword>
<dbReference type="Proteomes" id="UP001267290">
    <property type="component" value="Unassembled WGS sequence"/>
</dbReference>
<feature type="transmembrane region" description="Helical" evidence="1">
    <location>
        <begin position="42"/>
        <end position="64"/>
    </location>
</feature>
<dbReference type="RefSeq" id="WP_310502574.1">
    <property type="nucleotide sequence ID" value="NZ_JAVDSB010000025.1"/>
</dbReference>
<keyword evidence="1" id="KW-0812">Transmembrane</keyword>
<protein>
    <recommendedName>
        <fullName evidence="4">5-bromo-4-chloroindolyl phosphate hydrolysis protein</fullName>
    </recommendedName>
</protein>
<keyword evidence="1" id="KW-0472">Membrane</keyword>